<dbReference type="Proteomes" id="UP001500427">
    <property type="component" value="Unassembled WGS sequence"/>
</dbReference>
<organism evidence="2 3">
    <name type="scientific">Terrabacter aeriphilus</name>
    <dbReference type="NCBI Taxonomy" id="515662"/>
    <lineage>
        <taxon>Bacteria</taxon>
        <taxon>Bacillati</taxon>
        <taxon>Actinomycetota</taxon>
        <taxon>Actinomycetes</taxon>
        <taxon>Micrococcales</taxon>
        <taxon>Intrasporangiaceae</taxon>
        <taxon>Terrabacter</taxon>
    </lineage>
</organism>
<sequence>MTEPTDPGPSTPDTADWTWVLRRPCPDCGFDADLLPVEEVPAFLRDAGQRYAVRLGRDDARTRPAPGVWSPLEYACHVRDVCDVMRGRLGQVLAGGGDTVHFADWDQDATARERQYWRADPDVVAREVTTACDAAATAYALPEGTQWAWPARRSNGSAFTARTLALYFAHDIRHHLRDVTA</sequence>
<gene>
    <name evidence="2" type="ORF">GCM10023258_39180</name>
</gene>
<evidence type="ECO:0000313" key="3">
    <source>
        <dbReference type="Proteomes" id="UP001500427"/>
    </source>
</evidence>
<dbReference type="EMBL" id="BAABIW010000028">
    <property type="protein sequence ID" value="GAA5036325.1"/>
    <property type="molecule type" value="Genomic_DNA"/>
</dbReference>
<dbReference type="GO" id="GO:0016853">
    <property type="term" value="F:isomerase activity"/>
    <property type="evidence" value="ECO:0007669"/>
    <property type="project" value="UniProtKB-KW"/>
</dbReference>
<dbReference type="InterPro" id="IPR034660">
    <property type="entry name" value="DinB/YfiT-like"/>
</dbReference>
<dbReference type="Pfam" id="PF12867">
    <property type="entry name" value="DinB_2"/>
    <property type="match status" value="1"/>
</dbReference>
<accession>A0ABP9JPU2</accession>
<keyword evidence="3" id="KW-1185">Reference proteome</keyword>
<keyword evidence="2" id="KW-0413">Isomerase</keyword>
<dbReference type="Gene3D" id="1.20.120.450">
    <property type="entry name" value="dinb family like domain"/>
    <property type="match status" value="1"/>
</dbReference>
<dbReference type="RefSeq" id="WP_345509228.1">
    <property type="nucleotide sequence ID" value="NZ_BAABIW010000028.1"/>
</dbReference>
<evidence type="ECO:0000313" key="2">
    <source>
        <dbReference type="EMBL" id="GAA5036325.1"/>
    </source>
</evidence>
<protein>
    <submittedName>
        <fullName evidence="2">Maleylpyruvate isomerase N-terminal domain-containing protein</fullName>
    </submittedName>
</protein>
<reference evidence="3" key="1">
    <citation type="journal article" date="2019" name="Int. J. Syst. Evol. Microbiol.">
        <title>The Global Catalogue of Microorganisms (GCM) 10K type strain sequencing project: providing services to taxonomists for standard genome sequencing and annotation.</title>
        <authorList>
            <consortium name="The Broad Institute Genomics Platform"/>
            <consortium name="The Broad Institute Genome Sequencing Center for Infectious Disease"/>
            <person name="Wu L."/>
            <person name="Ma J."/>
        </authorList>
    </citation>
    <scope>NUCLEOTIDE SEQUENCE [LARGE SCALE GENOMIC DNA]</scope>
    <source>
        <strain evidence="3">JCM 17687</strain>
    </source>
</reference>
<dbReference type="InterPro" id="IPR024775">
    <property type="entry name" value="DinB-like"/>
</dbReference>
<name>A0ABP9JPU2_9MICO</name>
<comment type="caution">
    <text evidence="2">The sequence shown here is derived from an EMBL/GenBank/DDBJ whole genome shotgun (WGS) entry which is preliminary data.</text>
</comment>
<feature type="domain" description="DinB-like" evidence="1">
    <location>
        <begin position="51"/>
        <end position="177"/>
    </location>
</feature>
<dbReference type="SUPFAM" id="SSF109854">
    <property type="entry name" value="DinB/YfiT-like putative metalloenzymes"/>
    <property type="match status" value="1"/>
</dbReference>
<evidence type="ECO:0000259" key="1">
    <source>
        <dbReference type="Pfam" id="PF12867"/>
    </source>
</evidence>
<proteinExistence type="predicted"/>